<protein>
    <submittedName>
        <fullName evidence="2">Uncharacterized protein</fullName>
    </submittedName>
</protein>
<feature type="transmembrane region" description="Helical" evidence="1">
    <location>
        <begin position="43"/>
        <end position="63"/>
    </location>
</feature>
<organism evidence="2 3">
    <name type="scientific">Castellaniella denitrificans</name>
    <dbReference type="NCBI Taxonomy" id="56119"/>
    <lineage>
        <taxon>Bacteria</taxon>
        <taxon>Pseudomonadati</taxon>
        <taxon>Pseudomonadota</taxon>
        <taxon>Betaproteobacteria</taxon>
        <taxon>Burkholderiales</taxon>
        <taxon>Alcaligenaceae</taxon>
        <taxon>Castellaniella</taxon>
    </lineage>
</organism>
<keyword evidence="1" id="KW-0472">Membrane</keyword>
<evidence type="ECO:0000313" key="3">
    <source>
        <dbReference type="Proteomes" id="UP001068379"/>
    </source>
</evidence>
<keyword evidence="1" id="KW-1133">Transmembrane helix</keyword>
<keyword evidence="1" id="KW-0812">Transmembrane</keyword>
<reference evidence="2" key="1">
    <citation type="submission" date="2022-12" db="EMBL/GenBank/DDBJ databases">
        <title>Bacterial isolates from different developmental stages of Nematostella vectensis.</title>
        <authorList>
            <person name="Fraune S."/>
        </authorList>
    </citation>
    <scope>NUCLEOTIDE SEQUENCE</scope>
    <source>
        <strain evidence="2">G21619-S1</strain>
    </source>
</reference>
<proteinExistence type="predicted"/>
<evidence type="ECO:0000313" key="2">
    <source>
        <dbReference type="EMBL" id="MCZ4329848.1"/>
    </source>
</evidence>
<comment type="caution">
    <text evidence="2">The sequence shown here is derived from an EMBL/GenBank/DDBJ whole genome shotgun (WGS) entry which is preliminary data.</text>
</comment>
<name>A0ABT4M3K7_9BURK</name>
<keyword evidence="3" id="KW-1185">Reference proteome</keyword>
<dbReference type="RefSeq" id="WP_269358021.1">
    <property type="nucleotide sequence ID" value="NZ_JAPWHE010000004.1"/>
</dbReference>
<accession>A0ABT4M3K7</accession>
<gene>
    <name evidence="2" type="ORF">O4H32_07785</name>
</gene>
<feature type="transmembrane region" description="Helical" evidence="1">
    <location>
        <begin position="12"/>
        <end position="37"/>
    </location>
</feature>
<dbReference type="Proteomes" id="UP001068379">
    <property type="component" value="Unassembled WGS sequence"/>
</dbReference>
<evidence type="ECO:0000256" key="1">
    <source>
        <dbReference type="SAM" id="Phobius"/>
    </source>
</evidence>
<dbReference type="EMBL" id="JAPWHE010000004">
    <property type="protein sequence ID" value="MCZ4329848.1"/>
    <property type="molecule type" value="Genomic_DNA"/>
</dbReference>
<sequence>MISASALTERAAMFFHSNLLLALFIAGVIAIFIGLGFRDRNPGIILLGIGFLITLFVAIRKAIDVFGPG</sequence>